<dbReference type="RefSeq" id="WP_043843463.1">
    <property type="nucleotide sequence ID" value="NZ_AQQW01000004.1"/>
</dbReference>
<dbReference type="SUPFAM" id="SSF52540">
    <property type="entry name" value="P-loop containing nucleoside triphosphate hydrolases"/>
    <property type="match status" value="1"/>
</dbReference>
<reference evidence="15 16" key="1">
    <citation type="journal article" date="2014" name="Antonie Van Leeuwenhoek">
        <title>Roseivivax atlanticus sp. nov., isolated from surface seawater of the Atlantic Ocean.</title>
        <authorList>
            <person name="Li G."/>
            <person name="Lai Q."/>
            <person name="Liu X."/>
            <person name="Sun F."/>
            <person name="Shao Z."/>
        </authorList>
    </citation>
    <scope>NUCLEOTIDE SEQUENCE [LARGE SCALE GENOMIC DNA]</scope>
    <source>
        <strain evidence="15 16">22II-s10s</strain>
    </source>
</reference>
<evidence type="ECO:0000256" key="2">
    <source>
        <dbReference type="ARBA" id="ARBA00015553"/>
    </source>
</evidence>
<feature type="domain" description="RecA family profile 1" evidence="13">
    <location>
        <begin position="48"/>
        <end position="207"/>
    </location>
</feature>
<dbReference type="PANTHER" id="PTHR45900:SF1">
    <property type="entry name" value="MITOCHONDRIAL DNA REPAIR PROTEIN RECA HOMOLOG-RELATED"/>
    <property type="match status" value="1"/>
</dbReference>
<dbReference type="GO" id="GO:0140664">
    <property type="term" value="F:ATP-dependent DNA damage sensor activity"/>
    <property type="evidence" value="ECO:0007669"/>
    <property type="project" value="InterPro"/>
</dbReference>
<dbReference type="InterPro" id="IPR020588">
    <property type="entry name" value="RecA_ATP-bd"/>
</dbReference>
<dbReference type="InterPro" id="IPR003593">
    <property type="entry name" value="AAA+_ATPase"/>
</dbReference>
<dbReference type="AlphaFoldDB" id="W4HM46"/>
<keyword evidence="7 10" id="KW-0233">DNA recombination</keyword>
<dbReference type="InterPro" id="IPR013765">
    <property type="entry name" value="DNA_recomb/repair_RecA"/>
</dbReference>
<comment type="subcellular location">
    <subcellularLocation>
        <location evidence="10">Cytoplasm</location>
    </subcellularLocation>
</comment>
<evidence type="ECO:0000313" key="16">
    <source>
        <dbReference type="Proteomes" id="UP000019063"/>
    </source>
</evidence>
<evidence type="ECO:0000259" key="13">
    <source>
        <dbReference type="PROSITE" id="PS50162"/>
    </source>
</evidence>
<dbReference type="Gene3D" id="3.40.50.300">
    <property type="entry name" value="P-loop containing nucleotide triphosphate hydrolases"/>
    <property type="match status" value="1"/>
</dbReference>
<dbReference type="NCBIfam" id="TIGR02012">
    <property type="entry name" value="tigrfam_recA"/>
    <property type="match status" value="1"/>
</dbReference>
<keyword evidence="3 10" id="KW-0547">Nucleotide-binding</keyword>
<dbReference type="InterPro" id="IPR049261">
    <property type="entry name" value="RecA-like_C"/>
</dbReference>
<evidence type="ECO:0000256" key="5">
    <source>
        <dbReference type="ARBA" id="ARBA00022840"/>
    </source>
</evidence>
<name>W4HM46_9RHOB</name>
<evidence type="ECO:0000256" key="1">
    <source>
        <dbReference type="ARBA" id="ARBA00009391"/>
    </source>
</evidence>
<dbReference type="FunFam" id="3.40.50.300:FF:000087">
    <property type="entry name" value="Recombinase RecA"/>
    <property type="match status" value="1"/>
</dbReference>
<dbReference type="InterPro" id="IPR027417">
    <property type="entry name" value="P-loop_NTPase"/>
</dbReference>
<evidence type="ECO:0000259" key="14">
    <source>
        <dbReference type="PROSITE" id="PS50163"/>
    </source>
</evidence>
<dbReference type="Pfam" id="PF00154">
    <property type="entry name" value="RecA_N"/>
    <property type="match status" value="1"/>
</dbReference>
<feature type="domain" description="RecA family profile 2" evidence="14">
    <location>
        <begin position="212"/>
        <end position="285"/>
    </location>
</feature>
<dbReference type="InterPro" id="IPR049428">
    <property type="entry name" value="RecA-like_N"/>
</dbReference>
<dbReference type="GO" id="GO:0005829">
    <property type="term" value="C:cytosol"/>
    <property type="evidence" value="ECO:0007669"/>
    <property type="project" value="TreeGrafter"/>
</dbReference>
<protein>
    <recommendedName>
        <fullName evidence="2 10">Protein RecA</fullName>
    </recommendedName>
    <alternativeName>
        <fullName evidence="10 11">Recombinase A</fullName>
    </alternativeName>
</protein>
<comment type="function">
    <text evidence="10">Can catalyze the hydrolysis of ATP in the presence of single-stranded DNA, the ATP-dependent uptake of single-stranded DNA by duplex DNA, and the ATP-dependent hybridization of homologous single-stranded DNAs. It interacts with LexA causing its activation and leading to its autocatalytic cleavage.</text>
</comment>
<dbReference type="GO" id="GO:0009432">
    <property type="term" value="P:SOS response"/>
    <property type="evidence" value="ECO:0007669"/>
    <property type="project" value="UniProtKB-UniRule"/>
</dbReference>
<keyword evidence="8 10" id="KW-0234">DNA repair</keyword>
<dbReference type="PATRIC" id="fig|1317118.6.peg.1561"/>
<evidence type="ECO:0000256" key="12">
    <source>
        <dbReference type="RuleBase" id="RU004527"/>
    </source>
</evidence>
<dbReference type="GO" id="GO:0005524">
    <property type="term" value="F:ATP binding"/>
    <property type="evidence" value="ECO:0007669"/>
    <property type="project" value="UniProtKB-UniRule"/>
</dbReference>
<dbReference type="CDD" id="cd00983">
    <property type="entry name" value="RecA"/>
    <property type="match status" value="1"/>
</dbReference>
<organism evidence="15 16">
    <name type="scientific">Roseivivax marinus</name>
    <dbReference type="NCBI Taxonomy" id="1379903"/>
    <lineage>
        <taxon>Bacteria</taxon>
        <taxon>Pseudomonadati</taxon>
        <taxon>Pseudomonadota</taxon>
        <taxon>Alphaproteobacteria</taxon>
        <taxon>Rhodobacterales</taxon>
        <taxon>Roseobacteraceae</taxon>
        <taxon>Roseivivax</taxon>
    </lineage>
</organism>
<dbReference type="InterPro" id="IPR020587">
    <property type="entry name" value="RecA_monomer-monomer_interface"/>
</dbReference>
<evidence type="ECO:0000256" key="3">
    <source>
        <dbReference type="ARBA" id="ARBA00022741"/>
    </source>
</evidence>
<accession>W4HM46</accession>
<keyword evidence="9 10" id="KW-0742">SOS response</keyword>
<sequence length="356" mass="38167">MATADLLSMDSKRDANKQKALDSALAQIERQFGKGSIMKLGGENAFRDIEATSTGSLGLDIALGIGGLPMGRIIEIYGPESSGKTTLTLHCVAEQQKKGGVCAFVDAEHALDPQYAKKLGVDLDELLISQPDTGEQALEITDTLVRSGAVNMVVVDSVAALTPKSELEGDMGDSSVGVQARLMSQAMRKLTGSISRSNCMVIFINQIRMKIGVMFGSPETTTGGNALKFYSSVRLDIRRIGSIKDRDEVVGNSTRVKVVKNKVAPPFKQVEFDIMYGEGISKTGELLDLGVKAGVVEKSGAWYSYGDERIGQGRENAKGFLRENTAVALDIEDKIRAAHGLDFHMSEEGGEDVVEG</sequence>
<gene>
    <name evidence="10 15" type="primary">recA</name>
    <name evidence="15" type="ORF">ATO8_07536</name>
</gene>
<evidence type="ECO:0000256" key="10">
    <source>
        <dbReference type="HAMAP-Rule" id="MF_00268"/>
    </source>
</evidence>
<dbReference type="SUPFAM" id="SSF54752">
    <property type="entry name" value="RecA protein, C-terminal domain"/>
    <property type="match status" value="1"/>
</dbReference>
<dbReference type="PROSITE" id="PS50163">
    <property type="entry name" value="RECA_3"/>
    <property type="match status" value="1"/>
</dbReference>
<keyword evidence="10" id="KW-0963">Cytoplasm</keyword>
<evidence type="ECO:0000256" key="8">
    <source>
        <dbReference type="ARBA" id="ARBA00023204"/>
    </source>
</evidence>
<dbReference type="GO" id="GO:0003684">
    <property type="term" value="F:damaged DNA binding"/>
    <property type="evidence" value="ECO:0007669"/>
    <property type="project" value="UniProtKB-UniRule"/>
</dbReference>
<proteinExistence type="inferred from homology"/>
<evidence type="ECO:0000256" key="9">
    <source>
        <dbReference type="ARBA" id="ARBA00023236"/>
    </source>
</evidence>
<dbReference type="PANTHER" id="PTHR45900">
    <property type="entry name" value="RECA"/>
    <property type="match status" value="1"/>
</dbReference>
<dbReference type="GO" id="GO:0006310">
    <property type="term" value="P:DNA recombination"/>
    <property type="evidence" value="ECO:0007669"/>
    <property type="project" value="UniProtKB-UniRule"/>
</dbReference>
<dbReference type="OrthoDB" id="9776733at2"/>
<keyword evidence="6 10" id="KW-0238">DNA-binding</keyword>
<keyword evidence="5 10" id="KW-0067">ATP-binding</keyword>
<evidence type="ECO:0000256" key="7">
    <source>
        <dbReference type="ARBA" id="ARBA00023172"/>
    </source>
</evidence>
<evidence type="ECO:0000256" key="4">
    <source>
        <dbReference type="ARBA" id="ARBA00022763"/>
    </source>
</evidence>
<dbReference type="GO" id="GO:0003697">
    <property type="term" value="F:single-stranded DNA binding"/>
    <property type="evidence" value="ECO:0007669"/>
    <property type="project" value="UniProtKB-UniRule"/>
</dbReference>
<keyword evidence="16" id="KW-1185">Reference proteome</keyword>
<dbReference type="SMART" id="SM00382">
    <property type="entry name" value="AAA"/>
    <property type="match status" value="1"/>
</dbReference>
<dbReference type="GO" id="GO:0006281">
    <property type="term" value="P:DNA repair"/>
    <property type="evidence" value="ECO:0007669"/>
    <property type="project" value="UniProtKB-UniRule"/>
</dbReference>
<dbReference type="STRING" id="1379903.ATO8_07536"/>
<dbReference type="PRINTS" id="PR00142">
    <property type="entry name" value="RECA"/>
</dbReference>
<dbReference type="InterPro" id="IPR020584">
    <property type="entry name" value="DNA_recomb/repair_RecA_CS"/>
</dbReference>
<feature type="binding site" evidence="10">
    <location>
        <begin position="78"/>
        <end position="85"/>
    </location>
    <ligand>
        <name>ATP</name>
        <dbReference type="ChEBI" id="CHEBI:30616"/>
    </ligand>
</feature>
<comment type="caution">
    <text evidence="15">The sequence shown here is derived from an EMBL/GenBank/DDBJ whole genome shotgun (WGS) entry which is preliminary data.</text>
</comment>
<dbReference type="Proteomes" id="UP000019063">
    <property type="component" value="Unassembled WGS sequence"/>
</dbReference>
<dbReference type="Pfam" id="PF21096">
    <property type="entry name" value="RecA_C"/>
    <property type="match status" value="1"/>
</dbReference>
<dbReference type="EMBL" id="AQQW01000004">
    <property type="protein sequence ID" value="ETW13045.1"/>
    <property type="molecule type" value="Genomic_DNA"/>
</dbReference>
<dbReference type="PROSITE" id="PS50162">
    <property type="entry name" value="RECA_2"/>
    <property type="match status" value="1"/>
</dbReference>
<evidence type="ECO:0000313" key="15">
    <source>
        <dbReference type="EMBL" id="ETW13045.1"/>
    </source>
</evidence>
<comment type="similarity">
    <text evidence="1 10 12">Belongs to the RecA family.</text>
</comment>
<dbReference type="eggNOG" id="COG0468">
    <property type="taxonomic scope" value="Bacteria"/>
</dbReference>
<dbReference type="InterPro" id="IPR023400">
    <property type="entry name" value="RecA_C_sf"/>
</dbReference>
<dbReference type="PROSITE" id="PS00321">
    <property type="entry name" value="RECA_1"/>
    <property type="match status" value="1"/>
</dbReference>
<keyword evidence="4 10" id="KW-0227">DNA damage</keyword>
<dbReference type="HAMAP" id="MF_00268">
    <property type="entry name" value="RecA"/>
    <property type="match status" value="1"/>
</dbReference>
<evidence type="ECO:0000256" key="6">
    <source>
        <dbReference type="ARBA" id="ARBA00023125"/>
    </source>
</evidence>
<evidence type="ECO:0000256" key="11">
    <source>
        <dbReference type="RuleBase" id="RU000526"/>
    </source>
</evidence>